<dbReference type="CDD" id="cd07178">
    <property type="entry name" value="terB_like_YebE"/>
    <property type="match status" value="1"/>
</dbReference>
<reference evidence="1" key="1">
    <citation type="submission" date="2020-05" db="EMBL/GenBank/DDBJ databases">
        <title>Fertoebacter nigrum gen. nov., sp. nov., a new member of the family Rhodobacteraceae.</title>
        <authorList>
            <person name="Szuroczki S."/>
            <person name="Abbaszade G."/>
            <person name="Buni D."/>
            <person name="Schumann P."/>
            <person name="Toth E."/>
        </authorList>
    </citation>
    <scope>NUCLEOTIDE SEQUENCE</scope>
    <source>
        <strain evidence="1">RG-N-1a</strain>
    </source>
</reference>
<dbReference type="SUPFAM" id="SSF158682">
    <property type="entry name" value="TerB-like"/>
    <property type="match status" value="1"/>
</dbReference>
<keyword evidence="2" id="KW-1185">Reference proteome</keyword>
<dbReference type="AlphaFoldDB" id="A0A8X8KQR7"/>
<dbReference type="EMBL" id="WHUT02000013">
    <property type="protein sequence ID" value="NUB46266.1"/>
    <property type="molecule type" value="Genomic_DNA"/>
</dbReference>
<dbReference type="InterPro" id="IPR029024">
    <property type="entry name" value="TerB-like"/>
</dbReference>
<organism evidence="1 2">
    <name type="scientific">Fertoeibacter niger</name>
    <dbReference type="NCBI Taxonomy" id="2656921"/>
    <lineage>
        <taxon>Bacteria</taxon>
        <taxon>Pseudomonadati</taxon>
        <taxon>Pseudomonadota</taxon>
        <taxon>Alphaproteobacteria</taxon>
        <taxon>Rhodobacterales</taxon>
        <taxon>Paracoccaceae</taxon>
        <taxon>Fertoeibacter</taxon>
    </lineage>
</organism>
<proteinExistence type="predicted"/>
<sequence length="254" mass="24933">MKNAKSLLDGLMGGLSGSGGGIGAALGGLTGGGAAGGASGGLGDLAQKAKGVWDGQSGMAKGAAAGGLLALLLGGKDTRELAGSALKVGGAALIGGLAYKAWQDWQAGKQAQIDAPATPMALPAPEGTAFLPSDAAAADDLATRLVQAMVAAAKADGHVTSMERSRIGTQLQTLGLGDEAQALITAELDAPLDVGRVAGLARTPEEAAEVYTASLLVVDPEAPAEKGYLAMLAARLQLDPGLVQHLHARAASLA</sequence>
<accession>A0A8X8KQR7</accession>
<gene>
    <name evidence="1" type="ORF">GEU84_017885</name>
</gene>
<evidence type="ECO:0000313" key="1">
    <source>
        <dbReference type="EMBL" id="NUB46266.1"/>
    </source>
</evidence>
<protein>
    <submittedName>
        <fullName evidence="1">Tellurite resistance TerB family protein</fullName>
    </submittedName>
</protein>
<dbReference type="Pfam" id="PF04391">
    <property type="entry name" value="DUF533"/>
    <property type="match status" value="1"/>
</dbReference>
<dbReference type="Gene3D" id="1.10.3680.10">
    <property type="entry name" value="TerB-like"/>
    <property type="match status" value="1"/>
</dbReference>
<dbReference type="RefSeq" id="WP_152828435.1">
    <property type="nucleotide sequence ID" value="NZ_WHUT02000013.1"/>
</dbReference>
<dbReference type="Proteomes" id="UP000484076">
    <property type="component" value="Unassembled WGS sequence"/>
</dbReference>
<evidence type="ECO:0000313" key="2">
    <source>
        <dbReference type="Proteomes" id="UP000484076"/>
    </source>
</evidence>
<name>A0A8X8KQR7_9RHOB</name>
<comment type="caution">
    <text evidence="1">The sequence shown here is derived from an EMBL/GenBank/DDBJ whole genome shotgun (WGS) entry which is preliminary data.</text>
</comment>
<dbReference type="InterPro" id="IPR007486">
    <property type="entry name" value="YebE"/>
</dbReference>